<evidence type="ECO:0000313" key="2">
    <source>
        <dbReference type="Proteomes" id="UP001144978"/>
    </source>
</evidence>
<evidence type="ECO:0000313" key="1">
    <source>
        <dbReference type="EMBL" id="KAJ3001073.1"/>
    </source>
</evidence>
<sequence length="533" mass="58426">MGVECDRRTHFSKLAMSSTSPDSSAAVTTKAYLHHLIIGFAFSAVLYGITVMQAYVYFRRYPKDVIWLKIFVAVLLVLDTLTTAFAGQGLHTYAVDDYEQPEKLGSLTWSLITENYLSIVTAAVVEFYYAHCLWIISRGNRPLTAIIAFLALVSLGTGTWIVADMFMAPGLALYGSIAPRAVSSVCSGCRSVADVIISASLFYYLHTNKSGIKQSDVLIDKLMMYAIQRGLLTAVVQAFETITCFPDLACVPPGHADAQQACVFLLSCTVDICLTVKVVFTVYTNALLATLNVRNALKAESTGGGNVISLESRPVFTRGGNSVVERDADLNTIHSRALEHGHVSGGDGDALAVLLFRHHRSPPRRTQPASSATAIDIKGASLVDEVHLRSLTIHSVLDPRPPQEPHRHERVPHHPRAHDGLPQRRLDDTALDEPAPRSEAHHEHAHGRHDDARRRTGWRTTRVGPRGDELVLLEDRELEGEVPPERAVAHGASRNVSPGRLIAQTQARRPWAVIHVASNLYDNMLSGPARRNG</sequence>
<organism evidence="1 2">
    <name type="scientific">Trametes sanguinea</name>
    <dbReference type="NCBI Taxonomy" id="158606"/>
    <lineage>
        <taxon>Eukaryota</taxon>
        <taxon>Fungi</taxon>
        <taxon>Dikarya</taxon>
        <taxon>Basidiomycota</taxon>
        <taxon>Agaricomycotina</taxon>
        <taxon>Agaricomycetes</taxon>
        <taxon>Polyporales</taxon>
        <taxon>Polyporaceae</taxon>
        <taxon>Trametes</taxon>
    </lineage>
</organism>
<gene>
    <name evidence="1" type="ORF">NUW54_g6664</name>
</gene>
<dbReference type="EMBL" id="JANSHE010001807">
    <property type="protein sequence ID" value="KAJ3001073.1"/>
    <property type="molecule type" value="Genomic_DNA"/>
</dbReference>
<keyword evidence="2" id="KW-1185">Reference proteome</keyword>
<reference evidence="1" key="1">
    <citation type="submission" date="2022-08" db="EMBL/GenBank/DDBJ databases">
        <title>Genome Sequence of Pycnoporus sanguineus.</title>
        <authorList>
            <person name="Buettner E."/>
        </authorList>
    </citation>
    <scope>NUCLEOTIDE SEQUENCE</scope>
    <source>
        <strain evidence="1">CG-C14</strain>
    </source>
</reference>
<comment type="caution">
    <text evidence="1">The sequence shown here is derived from an EMBL/GenBank/DDBJ whole genome shotgun (WGS) entry which is preliminary data.</text>
</comment>
<protein>
    <submittedName>
        <fullName evidence="1">Uncharacterized protein</fullName>
    </submittedName>
</protein>
<name>A0ACC1PT97_9APHY</name>
<proteinExistence type="predicted"/>
<dbReference type="Proteomes" id="UP001144978">
    <property type="component" value="Unassembled WGS sequence"/>
</dbReference>
<accession>A0ACC1PT97</accession>